<evidence type="ECO:0000256" key="4">
    <source>
        <dbReference type="ARBA" id="ARBA00023004"/>
    </source>
</evidence>
<dbReference type="PANTHER" id="PTHR43273:SF3">
    <property type="entry name" value="ANAEROBIC SULFATASE-MATURATING ENZYME HOMOLOG ASLB-RELATED"/>
    <property type="match status" value="1"/>
</dbReference>
<proteinExistence type="inferred from homology"/>
<dbReference type="SFLD" id="SFLDG01386">
    <property type="entry name" value="main_SPASM_domain-containing"/>
    <property type="match status" value="1"/>
</dbReference>
<keyword evidence="5" id="KW-0411">Iron-sulfur</keyword>
<dbReference type="Gene3D" id="3.20.20.70">
    <property type="entry name" value="Aldolase class I"/>
    <property type="match status" value="1"/>
</dbReference>
<protein>
    <submittedName>
        <fullName evidence="8">GG-Bacteroidales family radical SAM peptide maturase</fullName>
    </submittedName>
</protein>
<keyword evidence="2" id="KW-0949">S-adenosyl-L-methionine</keyword>
<evidence type="ECO:0000256" key="3">
    <source>
        <dbReference type="ARBA" id="ARBA00022723"/>
    </source>
</evidence>
<dbReference type="NCBIfam" id="TIGR04148">
    <property type="entry name" value="GG_samocin_CFB"/>
    <property type="match status" value="1"/>
</dbReference>
<keyword evidence="4" id="KW-0408">Iron</keyword>
<evidence type="ECO:0000256" key="2">
    <source>
        <dbReference type="ARBA" id="ARBA00022691"/>
    </source>
</evidence>
<dbReference type="PATRIC" id="fig|1121098.3.peg.3172"/>
<dbReference type="SFLD" id="SFLDG01384">
    <property type="entry name" value="thioether_bond_formation_requi"/>
    <property type="match status" value="1"/>
</dbReference>
<organism evidence="8 9">
    <name type="scientific">Phocaeicola massiliensis B84634 = Timone 84634 = DSM 17679 = JCM 13223</name>
    <dbReference type="NCBI Taxonomy" id="1121098"/>
    <lineage>
        <taxon>Bacteria</taxon>
        <taxon>Pseudomonadati</taxon>
        <taxon>Bacteroidota</taxon>
        <taxon>Bacteroidia</taxon>
        <taxon>Bacteroidales</taxon>
        <taxon>Bacteroidaceae</taxon>
        <taxon>Phocaeicola</taxon>
    </lineage>
</organism>
<evidence type="ECO:0000259" key="7">
    <source>
        <dbReference type="Pfam" id="PF04055"/>
    </source>
</evidence>
<dbReference type="SFLD" id="SFLDG01067">
    <property type="entry name" value="SPASM/twitch_domain_containing"/>
    <property type="match status" value="1"/>
</dbReference>
<keyword evidence="3" id="KW-0479">Metal-binding</keyword>
<dbReference type="GeneID" id="60061012"/>
<dbReference type="InterPro" id="IPR007197">
    <property type="entry name" value="rSAM"/>
</dbReference>
<dbReference type="SFLD" id="SFLDS00029">
    <property type="entry name" value="Radical_SAM"/>
    <property type="match status" value="1"/>
</dbReference>
<dbReference type="HOGENOM" id="CLU_009273_3_4_10"/>
<dbReference type="GO" id="GO:0016491">
    <property type="term" value="F:oxidoreductase activity"/>
    <property type="evidence" value="ECO:0007669"/>
    <property type="project" value="InterPro"/>
</dbReference>
<dbReference type="eggNOG" id="COG0641">
    <property type="taxonomic scope" value="Bacteria"/>
</dbReference>
<evidence type="ECO:0000256" key="5">
    <source>
        <dbReference type="ARBA" id="ARBA00023014"/>
    </source>
</evidence>
<evidence type="ECO:0000313" key="9">
    <source>
        <dbReference type="Proteomes" id="UP000017831"/>
    </source>
</evidence>
<dbReference type="GO" id="GO:0046872">
    <property type="term" value="F:metal ion binding"/>
    <property type="evidence" value="ECO:0007669"/>
    <property type="project" value="UniProtKB-KW"/>
</dbReference>
<accession>U6R9L9</accession>
<comment type="cofactor">
    <cofactor evidence="1">
        <name>[4Fe-4S] cluster</name>
        <dbReference type="ChEBI" id="CHEBI:49883"/>
    </cofactor>
</comment>
<comment type="similarity">
    <text evidence="6">Belongs to the radical SAM superfamily. Anaerobic sulfatase-maturating enzyme family.</text>
</comment>
<dbReference type="STRING" id="1121098.HMPREF1534_03120"/>
<dbReference type="InterPro" id="IPR023867">
    <property type="entry name" value="Sulphatase_maturase_rSAM"/>
</dbReference>
<dbReference type="AlphaFoldDB" id="U6R9L9"/>
<dbReference type="EMBL" id="AQHY01000037">
    <property type="protein sequence ID" value="EOA53175.1"/>
    <property type="molecule type" value="Genomic_DNA"/>
</dbReference>
<dbReference type="InterPro" id="IPR013785">
    <property type="entry name" value="Aldolase_TIM"/>
</dbReference>
<gene>
    <name evidence="8" type="ORF">HMPREF1534_03120</name>
</gene>
<dbReference type="CDD" id="cd01335">
    <property type="entry name" value="Radical_SAM"/>
    <property type="match status" value="1"/>
</dbReference>
<sequence>MKNKQLVQPYERKVIYFDEITEKDVFSKLINLEQLTFELTDACNLKCKYCGYGEFYTTHDKRENRFMDFNIAKRIIDYLFEIWRKHPGKASIRKIIIGFYGGEPLLNMNLIFQIIGYIETLPPVPHTIFEYNMTTNAILLDKYMEYLYQKKITLLLSLDGDKYAHSYRIDHSNHNSFDKAFKNIKLLMTTYPDYFNKYVNFNSVLHDRNNVKAIREFIKKEFNKIAQISELNQFGVYPNRENEFKTMFHSIKSDINTSDPDFENMFPDKMGLFRFVSEMAGNYFYLHNFLIKKKINKIPPTGTCLPFEKKIFITVNGKILPCEKIDQKYTLGYVKDNGVELDLRKVAQIYSAYYKKIMKLCVNCYMKPFCSQCMFYMYDLDGCTKCPSFANKQDIINYINYYSKILHEHPDLYKKSLMKCYLSYEYKKSIYNRLLLNIL</sequence>
<evidence type="ECO:0000256" key="6">
    <source>
        <dbReference type="ARBA" id="ARBA00023601"/>
    </source>
</evidence>
<dbReference type="InterPro" id="IPR026407">
    <property type="entry name" value="SAM_GG-Bacter"/>
</dbReference>
<dbReference type="InterPro" id="IPR058240">
    <property type="entry name" value="rSAM_sf"/>
</dbReference>
<dbReference type="RefSeq" id="WP_005943073.1">
    <property type="nucleotide sequence ID" value="NZ_KB890390.1"/>
</dbReference>
<name>U6R9L9_9BACT</name>
<dbReference type="PANTHER" id="PTHR43273">
    <property type="entry name" value="ANAEROBIC SULFATASE-MATURATING ENZYME HOMOLOG ASLB-RELATED"/>
    <property type="match status" value="1"/>
</dbReference>
<dbReference type="Proteomes" id="UP000017831">
    <property type="component" value="Unassembled WGS sequence"/>
</dbReference>
<evidence type="ECO:0000256" key="1">
    <source>
        <dbReference type="ARBA" id="ARBA00001966"/>
    </source>
</evidence>
<dbReference type="GO" id="GO:0051536">
    <property type="term" value="F:iron-sulfur cluster binding"/>
    <property type="evidence" value="ECO:0007669"/>
    <property type="project" value="UniProtKB-KW"/>
</dbReference>
<feature type="domain" description="Radical SAM core" evidence="7">
    <location>
        <begin position="38"/>
        <end position="218"/>
    </location>
</feature>
<dbReference type="SUPFAM" id="SSF102114">
    <property type="entry name" value="Radical SAM enzymes"/>
    <property type="match status" value="1"/>
</dbReference>
<keyword evidence="9" id="KW-1185">Reference proteome</keyword>
<dbReference type="OrthoDB" id="9763993at2"/>
<comment type="caution">
    <text evidence="8">The sequence shown here is derived from an EMBL/GenBank/DDBJ whole genome shotgun (WGS) entry which is preliminary data.</text>
</comment>
<evidence type="ECO:0000313" key="8">
    <source>
        <dbReference type="EMBL" id="EOA53175.1"/>
    </source>
</evidence>
<dbReference type="Pfam" id="PF04055">
    <property type="entry name" value="Radical_SAM"/>
    <property type="match status" value="1"/>
</dbReference>
<reference evidence="8 9" key="1">
    <citation type="submission" date="2013-04" db="EMBL/GenBank/DDBJ databases">
        <title>The Genome Sequence of Bacteroides massiliensis DSM 17679.</title>
        <authorList>
            <consortium name="The Broad Institute Genomics Platform"/>
            <person name="Earl A."/>
            <person name="Ward D."/>
            <person name="Feldgarden M."/>
            <person name="Gevers D."/>
            <person name="Martens E."/>
            <person name="Fenner L."/>
            <person name="Roux V."/>
            <person name="Mallet M.N."/>
            <person name="Raoult D."/>
            <person name="Walker B."/>
            <person name="Young S."/>
            <person name="Zeng Q."/>
            <person name="Gargeya S."/>
            <person name="Fitzgerald M."/>
            <person name="Haas B."/>
            <person name="Abouelleil A."/>
            <person name="Allen A.W."/>
            <person name="Alvarado L."/>
            <person name="Arachchi H.M."/>
            <person name="Berlin A.M."/>
            <person name="Chapman S.B."/>
            <person name="Gainer-Dewar J."/>
            <person name="Goldberg J."/>
            <person name="Griggs A."/>
            <person name="Gujja S."/>
            <person name="Hansen M."/>
            <person name="Howarth C."/>
            <person name="Imamovic A."/>
            <person name="Ireland A."/>
            <person name="Larimer J."/>
            <person name="McCowan C."/>
            <person name="Murphy C."/>
            <person name="Pearson M."/>
            <person name="Poon T.W."/>
            <person name="Priest M."/>
            <person name="Roberts A."/>
            <person name="Saif S."/>
            <person name="Shea T."/>
            <person name="Sisk P."/>
            <person name="Sykes S."/>
            <person name="Wortman J."/>
            <person name="Nusbaum C."/>
            <person name="Birren B."/>
        </authorList>
    </citation>
    <scope>NUCLEOTIDE SEQUENCE [LARGE SCALE GENOMIC DNA]</scope>
    <source>
        <strain evidence="9">B84634 / Timone 84634 / DSM 17679 / JCM 13223</strain>
    </source>
</reference>